<evidence type="ECO:0000256" key="3">
    <source>
        <dbReference type="ARBA" id="ARBA00023163"/>
    </source>
</evidence>
<dbReference type="Pfam" id="PF02311">
    <property type="entry name" value="AraC_binding"/>
    <property type="match status" value="1"/>
</dbReference>
<evidence type="ECO:0000259" key="4">
    <source>
        <dbReference type="PROSITE" id="PS01124"/>
    </source>
</evidence>
<dbReference type="SUPFAM" id="SSF51182">
    <property type="entry name" value="RmlC-like cupins"/>
    <property type="match status" value="1"/>
</dbReference>
<gene>
    <name evidence="5" type="ORF">H7B90_31190</name>
</gene>
<dbReference type="Proteomes" id="UP000553776">
    <property type="component" value="Unassembled WGS sequence"/>
</dbReference>
<dbReference type="GO" id="GO:0043565">
    <property type="term" value="F:sequence-specific DNA binding"/>
    <property type="evidence" value="ECO:0007669"/>
    <property type="project" value="InterPro"/>
</dbReference>
<protein>
    <submittedName>
        <fullName evidence="5">Helix-turn-helix transcriptional regulator</fullName>
    </submittedName>
</protein>
<dbReference type="InterPro" id="IPR050204">
    <property type="entry name" value="AraC_XylS_family_regulators"/>
</dbReference>
<dbReference type="InterPro" id="IPR018062">
    <property type="entry name" value="HTH_AraC-typ_CS"/>
</dbReference>
<dbReference type="Pfam" id="PF12833">
    <property type="entry name" value="HTH_18"/>
    <property type="match status" value="1"/>
</dbReference>
<evidence type="ECO:0000256" key="2">
    <source>
        <dbReference type="ARBA" id="ARBA00023125"/>
    </source>
</evidence>
<dbReference type="EMBL" id="JACJVR010000145">
    <property type="protein sequence ID" value="MBB6695868.1"/>
    <property type="molecule type" value="Genomic_DNA"/>
</dbReference>
<keyword evidence="2" id="KW-0238">DNA-binding</keyword>
<dbReference type="GO" id="GO:0003700">
    <property type="term" value="F:DNA-binding transcription factor activity"/>
    <property type="evidence" value="ECO:0007669"/>
    <property type="project" value="InterPro"/>
</dbReference>
<dbReference type="PANTHER" id="PTHR46796:SF13">
    <property type="entry name" value="HTH-TYPE TRANSCRIPTIONAL ACTIVATOR RHAS"/>
    <property type="match status" value="1"/>
</dbReference>
<feature type="domain" description="HTH araC/xylS-type" evidence="4">
    <location>
        <begin position="197"/>
        <end position="295"/>
    </location>
</feature>
<name>A0A841UA53_9BACL</name>
<dbReference type="InterPro" id="IPR011051">
    <property type="entry name" value="RmlC_Cupin_sf"/>
</dbReference>
<dbReference type="InterPro" id="IPR003313">
    <property type="entry name" value="AraC-bd"/>
</dbReference>
<dbReference type="AlphaFoldDB" id="A0A841UA53"/>
<evidence type="ECO:0000313" key="6">
    <source>
        <dbReference type="Proteomes" id="UP000553776"/>
    </source>
</evidence>
<dbReference type="PROSITE" id="PS01124">
    <property type="entry name" value="HTH_ARAC_FAMILY_2"/>
    <property type="match status" value="1"/>
</dbReference>
<keyword evidence="6" id="KW-1185">Reference proteome</keyword>
<dbReference type="PROSITE" id="PS00041">
    <property type="entry name" value="HTH_ARAC_FAMILY_1"/>
    <property type="match status" value="1"/>
</dbReference>
<reference evidence="5 6" key="1">
    <citation type="submission" date="2020-08" db="EMBL/GenBank/DDBJ databases">
        <title>Cohnella phylogeny.</title>
        <authorList>
            <person name="Dunlap C."/>
        </authorList>
    </citation>
    <scope>NUCLEOTIDE SEQUENCE [LARGE SCALE GENOMIC DNA]</scope>
    <source>
        <strain evidence="5 6">DSM 25239</strain>
    </source>
</reference>
<dbReference type="RefSeq" id="WP_185139819.1">
    <property type="nucleotide sequence ID" value="NZ_JACJVR010000145.1"/>
</dbReference>
<dbReference type="SUPFAM" id="SSF46689">
    <property type="entry name" value="Homeodomain-like"/>
    <property type="match status" value="2"/>
</dbReference>
<dbReference type="InterPro" id="IPR014710">
    <property type="entry name" value="RmlC-like_jellyroll"/>
</dbReference>
<evidence type="ECO:0000313" key="5">
    <source>
        <dbReference type="EMBL" id="MBB6695868.1"/>
    </source>
</evidence>
<dbReference type="SMART" id="SM00342">
    <property type="entry name" value="HTH_ARAC"/>
    <property type="match status" value="1"/>
</dbReference>
<dbReference type="Gene3D" id="2.60.120.10">
    <property type="entry name" value="Jelly Rolls"/>
    <property type="match status" value="1"/>
</dbReference>
<dbReference type="InterPro" id="IPR009057">
    <property type="entry name" value="Homeodomain-like_sf"/>
</dbReference>
<accession>A0A841UA53</accession>
<keyword evidence="1" id="KW-0805">Transcription regulation</keyword>
<dbReference type="InterPro" id="IPR018060">
    <property type="entry name" value="HTH_AraC"/>
</dbReference>
<keyword evidence="3" id="KW-0804">Transcription</keyword>
<evidence type="ECO:0000256" key="1">
    <source>
        <dbReference type="ARBA" id="ARBA00023015"/>
    </source>
</evidence>
<comment type="caution">
    <text evidence="5">The sequence shown here is derived from an EMBL/GenBank/DDBJ whole genome shotgun (WGS) entry which is preliminary data.</text>
</comment>
<dbReference type="Gene3D" id="1.10.10.60">
    <property type="entry name" value="Homeodomain-like"/>
    <property type="match status" value="2"/>
</dbReference>
<dbReference type="PANTHER" id="PTHR46796">
    <property type="entry name" value="HTH-TYPE TRANSCRIPTIONAL ACTIVATOR RHAS-RELATED"/>
    <property type="match status" value="1"/>
</dbReference>
<sequence>MRIPDIEGGSGLERLGLFPAEWLEGDFQPRVHAYYFKEWNRFEMAYHRHDSTEIMYVISGVCRVELDGGPELSLKKGEFVILNANAGHRLIVDGKCRMLNVEFGLAERTGAVPSLRALASEDEPLQALLTLSEPYAMLRDPEDAYHTLRSLVLELDKNGMEGGTLSRLLLSQLLIRIGRLWTESARGDSAPMELYVRQSVDYLYQNYDRDIRVKDVAAAVSLHPGYLQRIFRAHTGRTLTEYLTDLRMEKAKMLLGQTGIPISDISDYVGVGSRQYFHALFKKHTGMTPVEFRRSADTHRWTPGV</sequence>
<proteinExistence type="predicted"/>
<organism evidence="5 6">
    <name type="scientific">Cohnella xylanilytica</name>
    <dbReference type="NCBI Taxonomy" id="557555"/>
    <lineage>
        <taxon>Bacteria</taxon>
        <taxon>Bacillati</taxon>
        <taxon>Bacillota</taxon>
        <taxon>Bacilli</taxon>
        <taxon>Bacillales</taxon>
        <taxon>Paenibacillaceae</taxon>
        <taxon>Cohnella</taxon>
    </lineage>
</organism>